<name>A0A318HZE8_9BACT</name>
<comment type="caution">
    <text evidence="1">The sequence shown here is derived from an EMBL/GenBank/DDBJ whole genome shotgun (WGS) entry which is preliminary data.</text>
</comment>
<evidence type="ECO:0000313" key="1">
    <source>
        <dbReference type="EMBL" id="PXX23703.1"/>
    </source>
</evidence>
<reference evidence="1 2" key="1">
    <citation type="submission" date="2018-05" db="EMBL/GenBank/DDBJ databases">
        <title>Genomic Encyclopedia of Type Strains, Phase I: the one thousand microbial genomes (KMG-I) project.</title>
        <authorList>
            <person name="Kyrpides N."/>
        </authorList>
    </citation>
    <scope>NUCLEOTIDE SEQUENCE [LARGE SCALE GENOMIC DNA]</scope>
    <source>
        <strain evidence="1 2">DSM 15611</strain>
    </source>
</reference>
<sequence>MLAVKITIANDLKTNLTTKIANMHNVQVDYCFYQSRQKGNAPPRNDQQREGTALQSFFFVKSVQ</sequence>
<dbReference type="AlphaFoldDB" id="A0A318HZE8"/>
<gene>
    <name evidence="1" type="ORF">EJ73_00692</name>
</gene>
<protein>
    <submittedName>
        <fullName evidence="1">Uncharacterized protein</fullName>
    </submittedName>
</protein>
<proteinExistence type="predicted"/>
<keyword evidence="2" id="KW-1185">Reference proteome</keyword>
<dbReference type="EMBL" id="QJJX01000005">
    <property type="protein sequence ID" value="PXX23703.1"/>
    <property type="molecule type" value="Genomic_DNA"/>
</dbReference>
<evidence type="ECO:0000313" key="2">
    <source>
        <dbReference type="Proteomes" id="UP000248314"/>
    </source>
</evidence>
<dbReference type="STRING" id="1122991.GCA_000613445_01229"/>
<accession>A0A318HZE8</accession>
<dbReference type="Proteomes" id="UP000248314">
    <property type="component" value="Unassembled WGS sequence"/>
</dbReference>
<organism evidence="1 2">
    <name type="scientific">Hoylesella shahii DSM 15611 = JCM 12083</name>
    <dbReference type="NCBI Taxonomy" id="1122991"/>
    <lineage>
        <taxon>Bacteria</taxon>
        <taxon>Pseudomonadati</taxon>
        <taxon>Bacteroidota</taxon>
        <taxon>Bacteroidia</taxon>
        <taxon>Bacteroidales</taxon>
        <taxon>Prevotellaceae</taxon>
        <taxon>Hoylesella</taxon>
    </lineage>
</organism>